<organism evidence="1 2">
    <name type="scientific">Fusarium agapanthi</name>
    <dbReference type="NCBI Taxonomy" id="1803897"/>
    <lineage>
        <taxon>Eukaryota</taxon>
        <taxon>Fungi</taxon>
        <taxon>Dikarya</taxon>
        <taxon>Ascomycota</taxon>
        <taxon>Pezizomycotina</taxon>
        <taxon>Sordariomycetes</taxon>
        <taxon>Hypocreomycetidae</taxon>
        <taxon>Hypocreales</taxon>
        <taxon>Nectriaceae</taxon>
        <taxon>Fusarium</taxon>
        <taxon>Fusarium fujikuroi species complex</taxon>
    </lineage>
</organism>
<gene>
    <name evidence="1" type="ORF">FAGAP_7009</name>
</gene>
<sequence length="261" mass="28501">MKLIVVGAPSYIGAGIIRQALTRSDITSVIAVTRRPLEQTAARLQNVIVPDYCTYSAAAKEALAGAGACIWTVGVTPRHAFRMDPEEVRKICQDYTMAGLEAMRSSGLARLFRVAYLSAVAVPRDVNQNMWFAPKFRLTRVRYASYNYQASCLNCLFQLLTSVDPRSQQRTRLSRLRRGSEGAVEAVIAKPGPVPDQGGMPLTALATISRGLGIGVTVAVVLDDLAIALIDQVVHGIEKDPLWPADFNRLAQQVKYKKGLN</sequence>
<evidence type="ECO:0000313" key="2">
    <source>
        <dbReference type="Proteomes" id="UP000737391"/>
    </source>
</evidence>
<accession>A0A9P5B804</accession>
<comment type="caution">
    <text evidence="1">The sequence shown here is derived from an EMBL/GenBank/DDBJ whole genome shotgun (WGS) entry which is preliminary data.</text>
</comment>
<dbReference type="InterPro" id="IPR036291">
    <property type="entry name" value="NAD(P)-bd_dom_sf"/>
</dbReference>
<dbReference type="Gene3D" id="3.40.50.720">
    <property type="entry name" value="NAD(P)-binding Rossmann-like Domain"/>
    <property type="match status" value="1"/>
</dbReference>
<dbReference type="PANTHER" id="PTHR14097:SF8">
    <property type="entry name" value="NAD(P)-BINDING DOMAIN-CONTAINING PROTEIN"/>
    <property type="match status" value="1"/>
</dbReference>
<reference evidence="1" key="1">
    <citation type="submission" date="2020-01" db="EMBL/GenBank/DDBJ databases">
        <title>Identification and distribution of gene clusters putatively required for synthesis of sphingolipid metabolism inhibitors in phylogenetically diverse species of the filamentous fungus Fusarium.</title>
        <authorList>
            <person name="Kim H.-S."/>
            <person name="Busman M."/>
            <person name="Brown D.W."/>
            <person name="Divon H."/>
            <person name="Uhlig S."/>
            <person name="Proctor R.H."/>
        </authorList>
    </citation>
    <scope>NUCLEOTIDE SEQUENCE</scope>
    <source>
        <strain evidence="1">NRRL 31653</strain>
    </source>
</reference>
<dbReference type="SUPFAM" id="SSF51735">
    <property type="entry name" value="NAD(P)-binding Rossmann-fold domains"/>
    <property type="match status" value="1"/>
</dbReference>
<dbReference type="OrthoDB" id="3535423at2759"/>
<keyword evidence="2" id="KW-1185">Reference proteome</keyword>
<name>A0A9P5B804_9HYPO</name>
<proteinExistence type="predicted"/>
<evidence type="ECO:0000313" key="1">
    <source>
        <dbReference type="EMBL" id="KAF4496854.1"/>
    </source>
</evidence>
<dbReference type="PANTHER" id="PTHR14097">
    <property type="entry name" value="OXIDOREDUCTASE HTATIP2"/>
    <property type="match status" value="1"/>
</dbReference>
<protein>
    <submittedName>
        <fullName evidence="1">Nucleoside-diphosphate-sugar epimerase</fullName>
    </submittedName>
</protein>
<dbReference type="AlphaFoldDB" id="A0A9P5B804"/>
<dbReference type="Proteomes" id="UP000737391">
    <property type="component" value="Unassembled WGS sequence"/>
</dbReference>
<dbReference type="EMBL" id="LUFC02000500">
    <property type="protein sequence ID" value="KAF4496854.1"/>
    <property type="molecule type" value="Genomic_DNA"/>
</dbReference>